<dbReference type="EMBL" id="JAMTCO010000003">
    <property type="protein sequence ID" value="MCP2268838.1"/>
    <property type="molecule type" value="Genomic_DNA"/>
</dbReference>
<sequence>MRSVAADLAGDIVRRYRIEHDQAVDMVVESFGRNRALVTAIADADSVDKVKRLRVYRDAATAAKKEIYHHLRRYRPAESSATEAVDRLVDLPPDVSLADAVQAVVAGHISTAERLGNLDSFFSQLFDHIGTPDTILDVGCGVLPLVFPLDDPPVSQLWAVDTDPEAIRAVSAYARTDARIHPVRWDLTEDWPALTAQGLPPRVDVALVLKVLPVVARRAPNALEVLARTPADLLVFSGSRTAMAKRQDIERRETGVLRRFFADHGFTEVGEFRTEDEVCLVVRPG</sequence>
<dbReference type="Gene3D" id="3.40.50.150">
    <property type="entry name" value="Vaccinia Virus protein VP39"/>
    <property type="match status" value="1"/>
</dbReference>
<evidence type="ECO:0000313" key="1">
    <source>
        <dbReference type="EMBL" id="MCP2268838.1"/>
    </source>
</evidence>
<name>A0ABT1I894_9PSEU</name>
<dbReference type="InterPro" id="IPR029063">
    <property type="entry name" value="SAM-dependent_MTases_sf"/>
</dbReference>
<evidence type="ECO:0000313" key="2">
    <source>
        <dbReference type="Proteomes" id="UP001205185"/>
    </source>
</evidence>
<proteinExistence type="predicted"/>
<organism evidence="1 2">
    <name type="scientific">Actinokineospora diospyrosa</name>
    <dbReference type="NCBI Taxonomy" id="103728"/>
    <lineage>
        <taxon>Bacteria</taxon>
        <taxon>Bacillati</taxon>
        <taxon>Actinomycetota</taxon>
        <taxon>Actinomycetes</taxon>
        <taxon>Pseudonocardiales</taxon>
        <taxon>Pseudonocardiaceae</taxon>
        <taxon>Actinokineospora</taxon>
    </lineage>
</organism>
<dbReference type="InterPro" id="IPR025981">
    <property type="entry name" value="rRNA_MeTrfase"/>
</dbReference>
<dbReference type="Pfam" id="PF07091">
    <property type="entry name" value="FmrO"/>
    <property type="match status" value="1"/>
</dbReference>
<gene>
    <name evidence="1" type="ORF">LV75_001325</name>
</gene>
<dbReference type="RefSeq" id="WP_253885776.1">
    <property type="nucleotide sequence ID" value="NZ_BAAAVB010000001.1"/>
</dbReference>
<keyword evidence="2" id="KW-1185">Reference proteome</keyword>
<dbReference type="Proteomes" id="UP001205185">
    <property type="component" value="Unassembled WGS sequence"/>
</dbReference>
<comment type="caution">
    <text evidence="1">The sequence shown here is derived from an EMBL/GenBank/DDBJ whole genome shotgun (WGS) entry which is preliminary data.</text>
</comment>
<protein>
    <submittedName>
        <fullName evidence="1">16S rRNA (Guanine(1405)-N(7))-methyltransferase</fullName>
    </submittedName>
</protein>
<dbReference type="SUPFAM" id="SSF53335">
    <property type="entry name" value="S-adenosyl-L-methionine-dependent methyltransferases"/>
    <property type="match status" value="1"/>
</dbReference>
<accession>A0ABT1I894</accession>
<reference evidence="1 2" key="1">
    <citation type="submission" date="2022-06" db="EMBL/GenBank/DDBJ databases">
        <title>Genomic Encyclopedia of Archaeal and Bacterial Type Strains, Phase II (KMG-II): from individual species to whole genera.</title>
        <authorList>
            <person name="Goeker M."/>
        </authorList>
    </citation>
    <scope>NUCLEOTIDE SEQUENCE [LARGE SCALE GENOMIC DNA]</scope>
    <source>
        <strain evidence="1 2">DSM 44255</strain>
    </source>
</reference>